<dbReference type="GO" id="GO:0016592">
    <property type="term" value="C:mediator complex"/>
    <property type="evidence" value="ECO:0007669"/>
    <property type="project" value="InterPro"/>
</dbReference>
<keyword evidence="3 7" id="KW-0805">Transcription regulation</keyword>
<comment type="function">
    <text evidence="7">Component of the Mediator complex, a coactivator involved in the regulated transcription of nearly all RNA polymerase II-dependent genes. Mediator functions as a bridge to convey information from gene-specific regulatory proteins to the basal RNA polymerase II transcription machinery. Mediator is recruited to promoters by direct interactions with regulatory proteins and serves as a scaffold for the assembly of a functional preinitiation complex with RNA polymerase II and the general transcription factors.</text>
</comment>
<reference evidence="10" key="1">
    <citation type="journal article" date="2020" name="Stud. Mycol.">
        <title>101 Dothideomycetes genomes: a test case for predicting lifestyles and emergence of pathogens.</title>
        <authorList>
            <person name="Haridas S."/>
            <person name="Albert R."/>
            <person name="Binder M."/>
            <person name="Bloem J."/>
            <person name="Labutti K."/>
            <person name="Salamov A."/>
            <person name="Andreopoulos B."/>
            <person name="Baker S."/>
            <person name="Barry K."/>
            <person name="Bills G."/>
            <person name="Bluhm B."/>
            <person name="Cannon C."/>
            <person name="Castanera R."/>
            <person name="Culley D."/>
            <person name="Daum C."/>
            <person name="Ezra D."/>
            <person name="Gonzalez J."/>
            <person name="Henrissat B."/>
            <person name="Kuo A."/>
            <person name="Liang C."/>
            <person name="Lipzen A."/>
            <person name="Lutzoni F."/>
            <person name="Magnuson J."/>
            <person name="Mondo S."/>
            <person name="Nolan M."/>
            <person name="Ohm R."/>
            <person name="Pangilinan J."/>
            <person name="Park H.-J."/>
            <person name="Ramirez L."/>
            <person name="Alfaro M."/>
            <person name="Sun H."/>
            <person name="Tritt A."/>
            <person name="Yoshinaga Y."/>
            <person name="Zwiers L.-H."/>
            <person name="Turgeon B."/>
            <person name="Goodwin S."/>
            <person name="Spatafora J."/>
            <person name="Crous P."/>
            <person name="Grigoriev I."/>
        </authorList>
    </citation>
    <scope>NUCLEOTIDE SEQUENCE</scope>
    <source>
        <strain evidence="10">CBS 175.79</strain>
    </source>
</reference>
<evidence type="ECO:0000256" key="7">
    <source>
        <dbReference type="RuleBase" id="RU364059"/>
    </source>
</evidence>
<comment type="similarity">
    <text evidence="2 7">Belongs to the Mediator complex subunit 1 family.</text>
</comment>
<dbReference type="OrthoDB" id="5310959at2759"/>
<feature type="compositionally biased region" description="Low complexity" evidence="8">
    <location>
        <begin position="583"/>
        <end position="601"/>
    </location>
</feature>
<feature type="region of interest" description="Disordered" evidence="8">
    <location>
        <begin position="1"/>
        <end position="26"/>
    </location>
</feature>
<evidence type="ECO:0000256" key="4">
    <source>
        <dbReference type="ARBA" id="ARBA00023159"/>
    </source>
</evidence>
<feature type="region of interest" description="Disordered" evidence="8">
    <location>
        <begin position="668"/>
        <end position="700"/>
    </location>
</feature>
<evidence type="ECO:0000256" key="3">
    <source>
        <dbReference type="ARBA" id="ARBA00023015"/>
    </source>
</evidence>
<dbReference type="InterPro" id="IPR019680">
    <property type="entry name" value="Mediator_Med1"/>
</dbReference>
<keyword evidence="6 7" id="KW-0539">Nucleus</keyword>
<dbReference type="Pfam" id="PF10744">
    <property type="entry name" value="Med1"/>
    <property type="match status" value="1"/>
</dbReference>
<evidence type="ECO:0000313" key="10">
    <source>
        <dbReference type="EMBL" id="KAF2020953.1"/>
    </source>
</evidence>
<evidence type="ECO:0000256" key="2">
    <source>
        <dbReference type="ARBA" id="ARBA00006210"/>
    </source>
</evidence>
<gene>
    <name evidence="10" type="ORF">BU24DRAFT_416615</name>
</gene>
<protein>
    <recommendedName>
        <fullName evidence="7">Mediator of RNA polymerase II transcription subunit 1</fullName>
    </recommendedName>
    <alternativeName>
        <fullName evidence="7">Mediator complex subunit 1</fullName>
    </alternativeName>
</protein>
<feature type="compositionally biased region" description="Low complexity" evidence="8">
    <location>
        <begin position="670"/>
        <end position="680"/>
    </location>
</feature>
<keyword evidence="4 7" id="KW-0010">Activator</keyword>
<dbReference type="PANTHER" id="PTHR35041">
    <property type="entry name" value="MEDIATOR OF RNA POLYMERASE II TRANSCRIPTION SUBUNIT 1"/>
    <property type="match status" value="1"/>
</dbReference>
<keyword evidence="11" id="KW-1185">Reference proteome</keyword>
<evidence type="ECO:0000259" key="9">
    <source>
        <dbReference type="Pfam" id="PF10744"/>
    </source>
</evidence>
<evidence type="ECO:0000313" key="11">
    <source>
        <dbReference type="Proteomes" id="UP000799778"/>
    </source>
</evidence>
<organism evidence="10 11">
    <name type="scientific">Aaosphaeria arxii CBS 175.79</name>
    <dbReference type="NCBI Taxonomy" id="1450172"/>
    <lineage>
        <taxon>Eukaryota</taxon>
        <taxon>Fungi</taxon>
        <taxon>Dikarya</taxon>
        <taxon>Ascomycota</taxon>
        <taxon>Pezizomycotina</taxon>
        <taxon>Dothideomycetes</taxon>
        <taxon>Pleosporomycetidae</taxon>
        <taxon>Pleosporales</taxon>
        <taxon>Pleosporales incertae sedis</taxon>
        <taxon>Aaosphaeria</taxon>
    </lineage>
</organism>
<feature type="domain" description="Mediator complex subunit Med1" evidence="9">
    <location>
        <begin position="78"/>
        <end position="526"/>
    </location>
</feature>
<sequence>MATPTPSTNTPQKQLHAFSSPAPRSVPPMVNFDSPAALGLLTEGGVGMGISMSGLGLGMTASALGRADEEERRRRLESIISMLKKKPGRVSEEGIMRLCKQENLEVMPEGPPHSRVLLLLIGDEAMCEVPVRFGEVVVEEVKLAVNSDRHNYSETGSTVLRNSLRPLPGTTKINLTLDRFSNNLEKLLRMDKLSAPKQGGVSCYQAIFGVYESLKKLFEHEKKMALTLLDANSSHASHQAEREVLCKKSGRPRINAGTCLGVSLEYWMDRRHIIPPPGQQASSSPKGKDAMDIDSERAQAYPEDQNPETNKIYSLTIECESSPSSMYSPIRISDAWISDAIEKAPGTSDTDINNLLLNQPTLDWLEPPPTYLPPPESGDDHDAMNIDAAPGRLPNIRFVAKFYPPLTVPLSVYVSMLQSVGLEVPHADIRATTYVGLVLRPGDPDPGLTGTAGETTQEIKSTRTVLTFDDSGAEKHTTHTNSLYVPKIEYSRTIDALPFQHPRQLIEILPILRQYAFTTSLLQNTFGANDTKEGKHPSKSALGTPLSPPQTPQAQPSHPETPVDITLSYSPPAPRVRLDVPHPLSALPSPSSLSTSTSQTQRDQTNPLSLSNLDLNASPDALLEALLNPQIPTTSTTSTAGPQSHYSALGVTLDVLANAELSITEQNVITSSSSSTNSKSGAAKADKDSEAANMGLDTGHGVDVNKVKRVARALDVCGDIGIWAEWVRREAGRSAAS</sequence>
<keyword evidence="5 7" id="KW-0804">Transcription</keyword>
<dbReference type="GO" id="GO:0003712">
    <property type="term" value="F:transcription coregulator activity"/>
    <property type="evidence" value="ECO:0007669"/>
    <property type="project" value="InterPro"/>
</dbReference>
<dbReference type="Proteomes" id="UP000799778">
    <property type="component" value="Unassembled WGS sequence"/>
</dbReference>
<evidence type="ECO:0000256" key="8">
    <source>
        <dbReference type="SAM" id="MobiDB-lite"/>
    </source>
</evidence>
<proteinExistence type="inferred from homology"/>
<feature type="compositionally biased region" description="Polar residues" evidence="8">
    <location>
        <begin position="1"/>
        <end position="13"/>
    </location>
</feature>
<dbReference type="GeneID" id="54283902"/>
<feature type="compositionally biased region" description="Polar residues" evidence="8">
    <location>
        <begin position="602"/>
        <end position="613"/>
    </location>
</feature>
<evidence type="ECO:0000256" key="1">
    <source>
        <dbReference type="ARBA" id="ARBA00004123"/>
    </source>
</evidence>
<name>A0A6A5Y6V3_9PLEO</name>
<evidence type="ECO:0000256" key="5">
    <source>
        <dbReference type="ARBA" id="ARBA00023163"/>
    </source>
</evidence>
<evidence type="ECO:0000256" key="6">
    <source>
        <dbReference type="ARBA" id="ARBA00023242"/>
    </source>
</evidence>
<dbReference type="EMBL" id="ML978066">
    <property type="protein sequence ID" value="KAF2020953.1"/>
    <property type="molecule type" value="Genomic_DNA"/>
</dbReference>
<feature type="region of interest" description="Disordered" evidence="8">
    <location>
        <begin position="528"/>
        <end position="613"/>
    </location>
</feature>
<comment type="subcellular location">
    <subcellularLocation>
        <location evidence="1 7">Nucleus</location>
    </subcellularLocation>
</comment>
<dbReference type="PANTHER" id="PTHR35041:SF4">
    <property type="entry name" value="MEDIATOR OF RNA POLYMERASE II TRANSCRIPTION SUBUNIT 1"/>
    <property type="match status" value="1"/>
</dbReference>
<accession>A0A6A5Y6V3</accession>
<dbReference type="RefSeq" id="XP_033389292.1">
    <property type="nucleotide sequence ID" value="XM_033526505.1"/>
</dbReference>
<dbReference type="GO" id="GO:0045944">
    <property type="term" value="P:positive regulation of transcription by RNA polymerase II"/>
    <property type="evidence" value="ECO:0007669"/>
    <property type="project" value="UniProtKB-ARBA"/>
</dbReference>
<dbReference type="AlphaFoldDB" id="A0A6A5Y6V3"/>